<evidence type="ECO:0000256" key="6">
    <source>
        <dbReference type="ARBA" id="ARBA00022729"/>
    </source>
</evidence>
<feature type="signal peptide" evidence="14">
    <location>
        <begin position="1"/>
        <end position="23"/>
    </location>
</feature>
<keyword evidence="10 11" id="KW-0998">Cell outer membrane</keyword>
<keyword evidence="7 12" id="KW-0798">TonB box</keyword>
<organism evidence="17 18">
    <name type="scientific">Paraglaciecola algarum</name>
    <dbReference type="NCBI Taxonomy" id="3050085"/>
    <lineage>
        <taxon>Bacteria</taxon>
        <taxon>Pseudomonadati</taxon>
        <taxon>Pseudomonadota</taxon>
        <taxon>Gammaproteobacteria</taxon>
        <taxon>Alteromonadales</taxon>
        <taxon>Alteromonadaceae</taxon>
        <taxon>Paraglaciecola</taxon>
    </lineage>
</organism>
<keyword evidence="5 11" id="KW-0812">Transmembrane</keyword>
<dbReference type="InterPro" id="IPR036942">
    <property type="entry name" value="Beta-barrel_TonB_sf"/>
</dbReference>
<dbReference type="PROSITE" id="PS52016">
    <property type="entry name" value="TONB_DEPENDENT_REC_3"/>
    <property type="match status" value="1"/>
</dbReference>
<feature type="chain" id="PRO_5047134915" evidence="14">
    <location>
        <begin position="24"/>
        <end position="719"/>
    </location>
</feature>
<name>A0ABS9D194_9ALTE</name>
<comment type="caution">
    <text evidence="17">The sequence shown here is derived from an EMBL/GenBank/DDBJ whole genome shotgun (WGS) entry which is preliminary data.</text>
</comment>
<proteinExistence type="inferred from homology"/>
<keyword evidence="4 11" id="KW-1134">Transmembrane beta strand</keyword>
<dbReference type="InterPro" id="IPR037066">
    <property type="entry name" value="Plug_dom_sf"/>
</dbReference>
<dbReference type="InterPro" id="IPR000531">
    <property type="entry name" value="Beta-barrel_TonB"/>
</dbReference>
<keyword evidence="6 14" id="KW-0732">Signal</keyword>
<evidence type="ECO:0000256" key="10">
    <source>
        <dbReference type="ARBA" id="ARBA00023237"/>
    </source>
</evidence>
<evidence type="ECO:0000256" key="5">
    <source>
        <dbReference type="ARBA" id="ARBA00022692"/>
    </source>
</evidence>
<dbReference type="EMBL" id="JAKGAS010000001">
    <property type="protein sequence ID" value="MCF2946510.1"/>
    <property type="molecule type" value="Genomic_DNA"/>
</dbReference>
<evidence type="ECO:0000256" key="13">
    <source>
        <dbReference type="SAM" id="MobiDB-lite"/>
    </source>
</evidence>
<dbReference type="PANTHER" id="PTHR30069:SF29">
    <property type="entry name" value="HEMOGLOBIN AND HEMOGLOBIN-HAPTOGLOBIN-BINDING PROTEIN 1-RELATED"/>
    <property type="match status" value="1"/>
</dbReference>
<evidence type="ECO:0000259" key="15">
    <source>
        <dbReference type="Pfam" id="PF00593"/>
    </source>
</evidence>
<evidence type="ECO:0000256" key="1">
    <source>
        <dbReference type="ARBA" id="ARBA00004571"/>
    </source>
</evidence>
<feature type="region of interest" description="Disordered" evidence="13">
    <location>
        <begin position="35"/>
        <end position="80"/>
    </location>
</feature>
<keyword evidence="8 11" id="KW-0472">Membrane</keyword>
<evidence type="ECO:0000256" key="3">
    <source>
        <dbReference type="ARBA" id="ARBA00022448"/>
    </source>
</evidence>
<comment type="similarity">
    <text evidence="2">Belongs to the TonB-dependent receptor family. Hemoglobin/haptoglobin binding protein subfamily.</text>
</comment>
<evidence type="ECO:0000259" key="16">
    <source>
        <dbReference type="Pfam" id="PF07715"/>
    </source>
</evidence>
<evidence type="ECO:0000313" key="18">
    <source>
        <dbReference type="Proteomes" id="UP001521137"/>
    </source>
</evidence>
<protein>
    <submittedName>
        <fullName evidence="17">TonB-dependent receptor</fullName>
    </submittedName>
</protein>
<dbReference type="RefSeq" id="WP_235310043.1">
    <property type="nucleotide sequence ID" value="NZ_JAKGAS010000001.1"/>
</dbReference>
<evidence type="ECO:0000256" key="14">
    <source>
        <dbReference type="SAM" id="SignalP"/>
    </source>
</evidence>
<keyword evidence="3 11" id="KW-0813">Transport</keyword>
<dbReference type="Pfam" id="PF00593">
    <property type="entry name" value="TonB_dep_Rec_b-barrel"/>
    <property type="match status" value="1"/>
</dbReference>
<evidence type="ECO:0000256" key="9">
    <source>
        <dbReference type="ARBA" id="ARBA00023170"/>
    </source>
</evidence>
<evidence type="ECO:0000256" key="11">
    <source>
        <dbReference type="PROSITE-ProRule" id="PRU01360"/>
    </source>
</evidence>
<dbReference type="InterPro" id="IPR012910">
    <property type="entry name" value="Plug_dom"/>
</dbReference>
<sequence>MLTKYSNVAMAMLLVPAISFASADDQYQDLNKEAHEEQLTDHQADHQDAHNNEDHHDGHEEQHHEEEHHEHHHEHGETKVEKIQVTASRLGRIVTESATRIEIINGEEIQEKALMRPGNISMLVAETGGVRVQNTSPALGSANIRLQSMYGRYTQLLSDGLPLYGGQTASIGLLQIPPTDLANVEIIKGSASSLYGGSALGGVINLISRTPSDEFEGEVLLNATSKNGQDFTSYFAAPINNSTSASLTAGIHNQQQQDLDDDGWLDMAEFQRATIRPRLYWEGENGANLYVTVGAMKEQRIGGTTEGGTVPDGNPFAQNQDSLRLDSGFIFDKPLADELNLNVRGSAMRQEHDHVYGMLEENTGENAVESDLHQSYLLESSVSGYSNKTAWVVGAAYQVERFDSEDFAEFNYHYQVPGLFSQVDYEASDEVSMSLSARADWHSEYGTQFSPRVSVLYNPDNWTIRGSYGQGFFAPTPFIEDIEDAGLSRLAPFENVIEEQATTASIDITYLFDSVETSLTLFSSDVDNVTELEVIDPLDAMDNPAGSNKQVRIVNALGASEIRGAELLLRYRWHDIKLTGSYLYTDATKQSDSGFGREPLTLTPKHSAGAVIMWEEHGSHLVGFEAYYTGTQHLEGSSFSASNGPSKSDAYWHLGLLGQITIGKVSYFLNAENLLNVRQTREHSLLLPQQAPSGRWTTDIWSRNDGFTVNAGVRFKFGD</sequence>
<dbReference type="Gene3D" id="2.170.130.10">
    <property type="entry name" value="TonB-dependent receptor, plug domain"/>
    <property type="match status" value="1"/>
</dbReference>
<dbReference type="Gene3D" id="2.40.170.20">
    <property type="entry name" value="TonB-dependent receptor, beta-barrel domain"/>
    <property type="match status" value="1"/>
</dbReference>
<feature type="domain" description="TonB-dependent receptor plug" evidence="16">
    <location>
        <begin position="96"/>
        <end position="203"/>
    </location>
</feature>
<dbReference type="SUPFAM" id="SSF56935">
    <property type="entry name" value="Porins"/>
    <property type="match status" value="1"/>
</dbReference>
<evidence type="ECO:0000313" key="17">
    <source>
        <dbReference type="EMBL" id="MCF2946510.1"/>
    </source>
</evidence>
<comment type="subcellular location">
    <subcellularLocation>
        <location evidence="1 11">Cell outer membrane</location>
        <topology evidence="1 11">Multi-pass membrane protein</topology>
    </subcellularLocation>
</comment>
<gene>
    <name evidence="17" type="ORF">L0668_00155</name>
</gene>
<reference evidence="17 18" key="1">
    <citation type="submission" date="2022-01" db="EMBL/GenBank/DDBJ databases">
        <title>Paraglaciecola sp. G1-23.</title>
        <authorList>
            <person name="Jin M.S."/>
            <person name="Han D.M."/>
            <person name="Kim H.M."/>
            <person name="Jeon C.O."/>
        </authorList>
    </citation>
    <scope>NUCLEOTIDE SEQUENCE [LARGE SCALE GENOMIC DNA]</scope>
    <source>
        <strain evidence="17 18">G1-23</strain>
    </source>
</reference>
<evidence type="ECO:0000256" key="8">
    <source>
        <dbReference type="ARBA" id="ARBA00023136"/>
    </source>
</evidence>
<dbReference type="InterPro" id="IPR039426">
    <property type="entry name" value="TonB-dep_rcpt-like"/>
</dbReference>
<accession>A0ABS9D194</accession>
<feature type="domain" description="TonB-dependent receptor-like beta-barrel" evidence="15">
    <location>
        <begin position="258"/>
        <end position="674"/>
    </location>
</feature>
<dbReference type="PANTHER" id="PTHR30069">
    <property type="entry name" value="TONB-DEPENDENT OUTER MEMBRANE RECEPTOR"/>
    <property type="match status" value="1"/>
</dbReference>
<dbReference type="Proteomes" id="UP001521137">
    <property type="component" value="Unassembled WGS sequence"/>
</dbReference>
<evidence type="ECO:0000256" key="2">
    <source>
        <dbReference type="ARBA" id="ARBA00008143"/>
    </source>
</evidence>
<dbReference type="Pfam" id="PF07715">
    <property type="entry name" value="Plug"/>
    <property type="match status" value="1"/>
</dbReference>
<keyword evidence="18" id="KW-1185">Reference proteome</keyword>
<evidence type="ECO:0000256" key="4">
    <source>
        <dbReference type="ARBA" id="ARBA00022452"/>
    </source>
</evidence>
<keyword evidence="9 17" id="KW-0675">Receptor</keyword>
<evidence type="ECO:0000256" key="12">
    <source>
        <dbReference type="RuleBase" id="RU003357"/>
    </source>
</evidence>
<evidence type="ECO:0000256" key="7">
    <source>
        <dbReference type="ARBA" id="ARBA00023077"/>
    </source>
</evidence>